<dbReference type="InterPro" id="IPR036236">
    <property type="entry name" value="Znf_C2H2_sf"/>
</dbReference>
<reference evidence="7 8" key="1">
    <citation type="submission" date="2019-09" db="EMBL/GenBank/DDBJ databases">
        <title>Bird 10,000 Genomes (B10K) Project - Family phase.</title>
        <authorList>
            <person name="Zhang G."/>
        </authorList>
    </citation>
    <scope>NUCLEOTIDE SEQUENCE [LARGE SCALE GENOMIC DNA]</scope>
    <source>
        <strain evidence="7">B10K-DU-001-36</strain>
        <tissue evidence="7">Muscle</tissue>
    </source>
</reference>
<protein>
    <submittedName>
        <fullName evidence="7">ZFP1 protein</fullName>
    </submittedName>
</protein>
<evidence type="ECO:0000313" key="8">
    <source>
        <dbReference type="Proteomes" id="UP000549157"/>
    </source>
</evidence>
<keyword evidence="2" id="KW-0677">Repeat</keyword>
<evidence type="ECO:0000256" key="3">
    <source>
        <dbReference type="ARBA" id="ARBA00022771"/>
    </source>
</evidence>
<dbReference type="InterPro" id="IPR013087">
    <property type="entry name" value="Znf_C2H2_type"/>
</dbReference>
<evidence type="ECO:0000256" key="1">
    <source>
        <dbReference type="ARBA" id="ARBA00022723"/>
    </source>
</evidence>
<gene>
    <name evidence="7" type="primary">Zfp1</name>
    <name evidence="7" type="ORF">ZOSHYP_R15041</name>
</gene>
<dbReference type="SUPFAM" id="SSF57667">
    <property type="entry name" value="beta-beta-alpha zinc fingers"/>
    <property type="match status" value="2"/>
</dbReference>
<dbReference type="OrthoDB" id="427030at2759"/>
<keyword evidence="4" id="KW-0862">Zinc</keyword>
<evidence type="ECO:0000256" key="5">
    <source>
        <dbReference type="PROSITE-ProRule" id="PRU00042"/>
    </source>
</evidence>
<evidence type="ECO:0000259" key="6">
    <source>
        <dbReference type="PROSITE" id="PS50157"/>
    </source>
</evidence>
<dbReference type="PROSITE" id="PS50157">
    <property type="entry name" value="ZINC_FINGER_C2H2_2"/>
    <property type="match status" value="2"/>
</dbReference>
<accession>A0A7L2KN43</accession>
<dbReference type="SMART" id="SM00355">
    <property type="entry name" value="ZnF_C2H2"/>
    <property type="match status" value="2"/>
</dbReference>
<evidence type="ECO:0000313" key="7">
    <source>
        <dbReference type="EMBL" id="NXR37369.1"/>
    </source>
</evidence>
<feature type="non-terminal residue" evidence="7">
    <location>
        <position position="66"/>
    </location>
</feature>
<dbReference type="Gene3D" id="3.30.160.60">
    <property type="entry name" value="Classic Zinc Finger"/>
    <property type="match status" value="2"/>
</dbReference>
<name>A0A7L2KN43_9PASS</name>
<organism evidence="7 8">
    <name type="scientific">Zosterops hypoxanthus</name>
    <dbReference type="NCBI Taxonomy" id="2485327"/>
    <lineage>
        <taxon>Eukaryota</taxon>
        <taxon>Metazoa</taxon>
        <taxon>Chordata</taxon>
        <taxon>Craniata</taxon>
        <taxon>Vertebrata</taxon>
        <taxon>Euteleostomi</taxon>
        <taxon>Archelosauria</taxon>
        <taxon>Archosauria</taxon>
        <taxon>Dinosauria</taxon>
        <taxon>Saurischia</taxon>
        <taxon>Theropoda</taxon>
        <taxon>Coelurosauria</taxon>
        <taxon>Aves</taxon>
        <taxon>Neognathae</taxon>
        <taxon>Neoaves</taxon>
        <taxon>Telluraves</taxon>
        <taxon>Australaves</taxon>
        <taxon>Passeriformes</taxon>
        <taxon>Sylvioidea</taxon>
        <taxon>Zosteropidae</taxon>
        <taxon>Zosterops</taxon>
    </lineage>
</organism>
<dbReference type="FunFam" id="3.30.160.60:FF:002493">
    <property type="entry name" value="Zinc finger protein"/>
    <property type="match status" value="1"/>
</dbReference>
<dbReference type="AlphaFoldDB" id="A0A7L2KN43"/>
<dbReference type="PROSITE" id="PS00028">
    <property type="entry name" value="ZINC_FINGER_C2H2_1"/>
    <property type="match status" value="2"/>
</dbReference>
<evidence type="ECO:0000256" key="4">
    <source>
        <dbReference type="ARBA" id="ARBA00022833"/>
    </source>
</evidence>
<dbReference type="GO" id="GO:0000981">
    <property type="term" value="F:DNA-binding transcription factor activity, RNA polymerase II-specific"/>
    <property type="evidence" value="ECO:0007669"/>
    <property type="project" value="TreeGrafter"/>
</dbReference>
<feature type="domain" description="C2H2-type" evidence="6">
    <location>
        <begin position="7"/>
        <end position="29"/>
    </location>
</feature>
<dbReference type="PANTHER" id="PTHR23226">
    <property type="entry name" value="ZINC FINGER AND SCAN DOMAIN-CONTAINING"/>
    <property type="match status" value="1"/>
</dbReference>
<feature type="non-terminal residue" evidence="7">
    <location>
        <position position="1"/>
    </location>
</feature>
<evidence type="ECO:0000256" key="2">
    <source>
        <dbReference type="ARBA" id="ARBA00022737"/>
    </source>
</evidence>
<dbReference type="FunFam" id="3.30.160.60:FF:001968">
    <property type="entry name" value="chorion transcription factor Cf2 isoform X3"/>
    <property type="match status" value="1"/>
</dbReference>
<dbReference type="Proteomes" id="UP000549157">
    <property type="component" value="Unassembled WGS sequence"/>
</dbReference>
<dbReference type="GO" id="GO:0008270">
    <property type="term" value="F:zinc ion binding"/>
    <property type="evidence" value="ECO:0007669"/>
    <property type="project" value="UniProtKB-KW"/>
</dbReference>
<dbReference type="PANTHER" id="PTHR23226:SF248">
    <property type="entry name" value="ZINC FINGER PROTEIN 648"/>
    <property type="match status" value="1"/>
</dbReference>
<feature type="domain" description="C2H2-type" evidence="6">
    <location>
        <begin position="34"/>
        <end position="61"/>
    </location>
</feature>
<sequence length="66" mass="7405">HTGERPFTCPECGKGFMGSKSLWKHRRVHLDPTLGCPDCGKTLTSEASLITHRRIHTGERPFTCPE</sequence>
<keyword evidence="8" id="KW-1185">Reference proteome</keyword>
<keyword evidence="3 5" id="KW-0863">Zinc-finger</keyword>
<dbReference type="Pfam" id="PF00096">
    <property type="entry name" value="zf-C2H2"/>
    <property type="match status" value="2"/>
</dbReference>
<keyword evidence="1" id="KW-0479">Metal-binding</keyword>
<dbReference type="GO" id="GO:0000978">
    <property type="term" value="F:RNA polymerase II cis-regulatory region sequence-specific DNA binding"/>
    <property type="evidence" value="ECO:0007669"/>
    <property type="project" value="TreeGrafter"/>
</dbReference>
<proteinExistence type="predicted"/>
<comment type="caution">
    <text evidence="7">The sequence shown here is derived from an EMBL/GenBank/DDBJ whole genome shotgun (WGS) entry which is preliminary data.</text>
</comment>
<dbReference type="EMBL" id="VWYL01018671">
    <property type="protein sequence ID" value="NXR37369.1"/>
    <property type="molecule type" value="Genomic_DNA"/>
</dbReference>